<dbReference type="Proteomes" id="UP001229421">
    <property type="component" value="Unassembled WGS sequence"/>
</dbReference>
<keyword evidence="4" id="KW-0804">Transcription</keyword>
<proteinExistence type="predicted"/>
<evidence type="ECO:0000256" key="5">
    <source>
        <dbReference type="ARBA" id="ARBA00023242"/>
    </source>
</evidence>
<organism evidence="7 8">
    <name type="scientific">Tagetes erecta</name>
    <name type="common">African marigold</name>
    <dbReference type="NCBI Taxonomy" id="13708"/>
    <lineage>
        <taxon>Eukaryota</taxon>
        <taxon>Viridiplantae</taxon>
        <taxon>Streptophyta</taxon>
        <taxon>Embryophyta</taxon>
        <taxon>Tracheophyta</taxon>
        <taxon>Spermatophyta</taxon>
        <taxon>Magnoliopsida</taxon>
        <taxon>eudicotyledons</taxon>
        <taxon>Gunneridae</taxon>
        <taxon>Pentapetalae</taxon>
        <taxon>asterids</taxon>
        <taxon>campanulids</taxon>
        <taxon>Asterales</taxon>
        <taxon>Asteraceae</taxon>
        <taxon>Asteroideae</taxon>
        <taxon>Heliantheae alliance</taxon>
        <taxon>Tageteae</taxon>
        <taxon>Tagetes</taxon>
    </lineage>
</organism>
<evidence type="ECO:0000313" key="8">
    <source>
        <dbReference type="Proteomes" id="UP001229421"/>
    </source>
</evidence>
<comment type="caution">
    <text evidence="7">The sequence shown here is derived from an EMBL/GenBank/DDBJ whole genome shotgun (WGS) entry which is preliminary data.</text>
</comment>
<dbReference type="GO" id="GO:0003677">
    <property type="term" value="F:DNA binding"/>
    <property type="evidence" value="ECO:0007669"/>
    <property type="project" value="UniProtKB-KW"/>
</dbReference>
<evidence type="ECO:0000259" key="6">
    <source>
        <dbReference type="PROSITE" id="PS51032"/>
    </source>
</evidence>
<gene>
    <name evidence="7" type="ORF">QVD17_04696</name>
</gene>
<keyword evidence="3" id="KW-0238">DNA-binding</keyword>
<dbReference type="AlphaFoldDB" id="A0AAD8LAM1"/>
<keyword evidence="5" id="KW-0539">Nucleus</keyword>
<comment type="subcellular location">
    <subcellularLocation>
        <location evidence="1">Nucleus</location>
    </subcellularLocation>
</comment>
<dbReference type="GO" id="GO:0005634">
    <property type="term" value="C:nucleus"/>
    <property type="evidence" value="ECO:0007669"/>
    <property type="project" value="UniProtKB-SubCell"/>
</dbReference>
<dbReference type="SUPFAM" id="SSF54171">
    <property type="entry name" value="DNA-binding domain"/>
    <property type="match status" value="1"/>
</dbReference>
<dbReference type="InterPro" id="IPR036955">
    <property type="entry name" value="AP2/ERF_dom_sf"/>
</dbReference>
<dbReference type="EMBL" id="JAUHHV010000001">
    <property type="protein sequence ID" value="KAK1438884.1"/>
    <property type="molecule type" value="Genomic_DNA"/>
</dbReference>
<dbReference type="Gene3D" id="3.30.730.10">
    <property type="entry name" value="AP2/ERF domain"/>
    <property type="match status" value="1"/>
</dbReference>
<protein>
    <recommendedName>
        <fullName evidence="6">AP2/ERF domain-containing protein</fullName>
    </recommendedName>
</protein>
<dbReference type="InterPro" id="IPR016177">
    <property type="entry name" value="DNA-bd_dom_sf"/>
</dbReference>
<evidence type="ECO:0000256" key="3">
    <source>
        <dbReference type="ARBA" id="ARBA00023125"/>
    </source>
</evidence>
<keyword evidence="2" id="KW-0805">Transcription regulation</keyword>
<dbReference type="GO" id="GO:0003700">
    <property type="term" value="F:DNA-binding transcription factor activity"/>
    <property type="evidence" value="ECO:0007669"/>
    <property type="project" value="InterPro"/>
</dbReference>
<accession>A0AAD8LAM1</accession>
<feature type="domain" description="AP2/ERF" evidence="6">
    <location>
        <begin position="78"/>
        <end position="145"/>
    </location>
</feature>
<reference evidence="7" key="1">
    <citation type="journal article" date="2023" name="bioRxiv">
        <title>Improved chromosome-level genome assembly for marigold (Tagetes erecta).</title>
        <authorList>
            <person name="Jiang F."/>
            <person name="Yuan L."/>
            <person name="Wang S."/>
            <person name="Wang H."/>
            <person name="Xu D."/>
            <person name="Wang A."/>
            <person name="Fan W."/>
        </authorList>
    </citation>
    <scope>NUCLEOTIDE SEQUENCE</scope>
    <source>
        <strain evidence="7">WSJ</strain>
        <tissue evidence="7">Leaf</tissue>
    </source>
</reference>
<name>A0AAD8LAM1_TARER</name>
<dbReference type="PROSITE" id="PS51032">
    <property type="entry name" value="AP2_ERF"/>
    <property type="match status" value="1"/>
</dbReference>
<dbReference type="InterPro" id="IPR001471">
    <property type="entry name" value="AP2/ERF_dom"/>
</dbReference>
<evidence type="ECO:0000256" key="2">
    <source>
        <dbReference type="ARBA" id="ARBA00023015"/>
    </source>
</evidence>
<keyword evidence="8" id="KW-1185">Reference proteome</keyword>
<evidence type="ECO:0000256" key="1">
    <source>
        <dbReference type="ARBA" id="ARBA00004123"/>
    </source>
</evidence>
<sequence>MGSEECDRICELFPTMTLEDVKLKKVEETMMLEDCPPQLTWRNFIGVDYRSFYRVVEKKKKKKRMGVEKMQMGVEKKNCSGVKKKKKRSLEEWYWAVIRYPPKVERGRVYLGAYKTPEEAALVYDGAAFKSRSHNKDWMDCLKLQSQTVIMSIHRGSLLNINSICLVFMGGTV</sequence>
<evidence type="ECO:0000313" key="7">
    <source>
        <dbReference type="EMBL" id="KAK1438884.1"/>
    </source>
</evidence>
<evidence type="ECO:0000256" key="4">
    <source>
        <dbReference type="ARBA" id="ARBA00023163"/>
    </source>
</evidence>